<dbReference type="PANTHER" id="PTHR35561">
    <property type="entry name" value="RNA 2',3'-CYCLIC PHOSPHODIESTERASE"/>
    <property type="match status" value="1"/>
</dbReference>
<evidence type="ECO:0000256" key="1">
    <source>
        <dbReference type="ARBA" id="ARBA00022801"/>
    </source>
</evidence>
<keyword evidence="1 2" id="KW-0378">Hydrolase</keyword>
<evidence type="ECO:0000256" key="2">
    <source>
        <dbReference type="HAMAP-Rule" id="MF_01940"/>
    </source>
</evidence>
<comment type="function">
    <text evidence="2">Hydrolyzes RNA 2',3'-cyclic phosphodiester to an RNA 2'-phosphomonoester.</text>
</comment>
<dbReference type="InterPro" id="IPR004175">
    <property type="entry name" value="RNA_CPDase"/>
</dbReference>
<feature type="active site" description="Proton donor" evidence="2">
    <location>
        <position position="44"/>
    </location>
</feature>
<dbReference type="Pfam" id="PF02834">
    <property type="entry name" value="LigT_PEase"/>
    <property type="match status" value="1"/>
</dbReference>
<dbReference type="Proteomes" id="UP000095342">
    <property type="component" value="Chromosome"/>
</dbReference>
<name>A0A1D8K5Y0_9GAMM</name>
<dbReference type="GO" id="GO:0016874">
    <property type="term" value="F:ligase activity"/>
    <property type="evidence" value="ECO:0007669"/>
    <property type="project" value="UniProtKB-KW"/>
</dbReference>
<dbReference type="SUPFAM" id="SSF55144">
    <property type="entry name" value="LigT-like"/>
    <property type="match status" value="1"/>
</dbReference>
<dbReference type="GO" id="GO:0004113">
    <property type="term" value="F:2',3'-cyclic-nucleotide 3'-phosphodiesterase activity"/>
    <property type="evidence" value="ECO:0007669"/>
    <property type="project" value="InterPro"/>
</dbReference>
<protein>
    <recommendedName>
        <fullName evidence="2">RNA 2',3'-cyclic phosphodiesterase</fullName>
        <shortName evidence="2">RNA 2',3'-CPDase</shortName>
        <ecNumber evidence="2">3.1.4.58</ecNumber>
    </recommendedName>
</protein>
<comment type="catalytic activity">
    <reaction evidence="2">
        <text>a 3'-end 2',3'-cyclophospho-ribonucleotide-RNA + H2O = a 3'-end 2'-phospho-ribonucleotide-RNA + H(+)</text>
        <dbReference type="Rhea" id="RHEA:11828"/>
        <dbReference type="Rhea" id="RHEA-COMP:10464"/>
        <dbReference type="Rhea" id="RHEA-COMP:17353"/>
        <dbReference type="ChEBI" id="CHEBI:15377"/>
        <dbReference type="ChEBI" id="CHEBI:15378"/>
        <dbReference type="ChEBI" id="CHEBI:83064"/>
        <dbReference type="ChEBI" id="CHEBI:173113"/>
        <dbReference type="EC" id="3.1.4.58"/>
    </reaction>
</comment>
<gene>
    <name evidence="4" type="ORF">BJI67_04155</name>
</gene>
<keyword evidence="5" id="KW-1185">Reference proteome</keyword>
<reference evidence="4 5" key="1">
    <citation type="submission" date="2016-09" db="EMBL/GenBank/DDBJ databases">
        <title>Acidihalobacter prosperus V6 (DSM14174).</title>
        <authorList>
            <person name="Khaleque H.N."/>
            <person name="Ramsay J.P."/>
            <person name="Murphy R.J.T."/>
            <person name="Kaksonen A.H."/>
            <person name="Boxall N.J."/>
            <person name="Watkin E.L.J."/>
        </authorList>
    </citation>
    <scope>NUCLEOTIDE SEQUENCE [LARGE SCALE GENOMIC DNA]</scope>
    <source>
        <strain evidence="4 5">V6</strain>
    </source>
</reference>
<dbReference type="RefSeq" id="WP_070071962.1">
    <property type="nucleotide sequence ID" value="NZ_CP017448.1"/>
</dbReference>
<evidence type="ECO:0000259" key="3">
    <source>
        <dbReference type="Pfam" id="PF02834"/>
    </source>
</evidence>
<accession>A0A1D8K5Y0</accession>
<dbReference type="Gene3D" id="3.90.1140.10">
    <property type="entry name" value="Cyclic phosphodiesterase"/>
    <property type="match status" value="1"/>
</dbReference>
<dbReference type="GO" id="GO:0008664">
    <property type="term" value="F:RNA 2',3'-cyclic 3'-phosphodiesterase activity"/>
    <property type="evidence" value="ECO:0007669"/>
    <property type="project" value="UniProtKB-EC"/>
</dbReference>
<evidence type="ECO:0000313" key="5">
    <source>
        <dbReference type="Proteomes" id="UP000095342"/>
    </source>
</evidence>
<feature type="short sequence motif" description="HXTX 1" evidence="2">
    <location>
        <begin position="44"/>
        <end position="47"/>
    </location>
</feature>
<dbReference type="HAMAP" id="MF_01940">
    <property type="entry name" value="RNA_CPDase"/>
    <property type="match status" value="1"/>
</dbReference>
<dbReference type="NCBIfam" id="TIGR02258">
    <property type="entry name" value="2_5_ligase"/>
    <property type="match status" value="1"/>
</dbReference>
<evidence type="ECO:0000313" key="4">
    <source>
        <dbReference type="EMBL" id="AOV16369.1"/>
    </source>
</evidence>
<dbReference type="PANTHER" id="PTHR35561:SF1">
    <property type="entry name" value="RNA 2',3'-CYCLIC PHOSPHODIESTERASE"/>
    <property type="match status" value="1"/>
</dbReference>
<dbReference type="EC" id="3.1.4.58" evidence="2"/>
<feature type="active site" description="Proton acceptor" evidence="2">
    <location>
        <position position="125"/>
    </location>
</feature>
<proteinExistence type="inferred from homology"/>
<feature type="short sequence motif" description="HXTX 2" evidence="2">
    <location>
        <begin position="125"/>
        <end position="128"/>
    </location>
</feature>
<dbReference type="InterPro" id="IPR014051">
    <property type="entry name" value="Phosphoesterase_HXTX"/>
</dbReference>
<dbReference type="KEGG" id="aaeo:BJI67_04155"/>
<feature type="domain" description="Phosphoesterase HXTX" evidence="3">
    <location>
        <begin position="15"/>
        <end position="90"/>
    </location>
</feature>
<dbReference type="AlphaFoldDB" id="A0A1D8K5Y0"/>
<keyword evidence="4" id="KW-0436">Ligase</keyword>
<organism evidence="4 5">
    <name type="scientific">Acidihalobacter aeolianus</name>
    <dbReference type="NCBI Taxonomy" id="2792603"/>
    <lineage>
        <taxon>Bacteria</taxon>
        <taxon>Pseudomonadati</taxon>
        <taxon>Pseudomonadota</taxon>
        <taxon>Gammaproteobacteria</taxon>
        <taxon>Chromatiales</taxon>
        <taxon>Ectothiorhodospiraceae</taxon>
        <taxon>Acidihalobacter</taxon>
    </lineage>
</organism>
<sequence>MSRDDSQRVFFALLPDDRVREALAAVVARLPPGAGRKVPPANRHLTLAFIGDADAGRLACLHERVSATSMPALTLYLDRLGGFEGSRVWWCGPQAVDEPLLSWVRQLETALEPCGYRSRQAFRAHVTLIRGARGQPPAETIDPIRWEAHSYALMASRPTPAGVRYEVLARYPEDAGMPLSAGASVG</sequence>
<dbReference type="InterPro" id="IPR009097">
    <property type="entry name" value="Cyclic_Pdiesterase"/>
</dbReference>
<dbReference type="EMBL" id="CP017448">
    <property type="protein sequence ID" value="AOV16369.1"/>
    <property type="molecule type" value="Genomic_DNA"/>
</dbReference>
<comment type="similarity">
    <text evidence="2">Belongs to the 2H phosphoesterase superfamily. ThpR family.</text>
</comment>